<dbReference type="Gene3D" id="2.40.128.200">
    <property type="match status" value="1"/>
</dbReference>
<keyword evidence="3" id="KW-0564">Palmitate</keyword>
<evidence type="ECO:0000313" key="8">
    <source>
        <dbReference type="Proteomes" id="UP001173465"/>
    </source>
</evidence>
<dbReference type="PROSITE" id="PS51257">
    <property type="entry name" value="PROKAR_LIPOPROTEIN"/>
    <property type="match status" value="1"/>
</dbReference>
<evidence type="ECO:0000256" key="2">
    <source>
        <dbReference type="ARBA" id="ARBA00023136"/>
    </source>
</evidence>
<dbReference type="Pfam" id="PF09864">
    <property type="entry name" value="MliC"/>
    <property type="match status" value="1"/>
</dbReference>
<keyword evidence="4" id="KW-0449">Lipoprotein</keyword>
<dbReference type="EMBL" id="JACANB010000005">
    <property type="protein sequence ID" value="MDM1696772.1"/>
    <property type="molecule type" value="Genomic_DNA"/>
</dbReference>
<feature type="domain" description="C-type lysozyme inhibitor" evidence="6">
    <location>
        <begin position="51"/>
        <end position="119"/>
    </location>
</feature>
<evidence type="ECO:0000256" key="5">
    <source>
        <dbReference type="SAM" id="SignalP"/>
    </source>
</evidence>
<keyword evidence="2" id="KW-0472">Membrane</keyword>
<name>A0AAW7DRT0_9GAMM</name>
<reference evidence="7" key="1">
    <citation type="submission" date="2020-06" db="EMBL/GenBank/DDBJ databases">
        <authorList>
            <person name="Dong N."/>
        </authorList>
    </citation>
    <scope>NUCLEOTIDE SEQUENCE</scope>
    <source>
        <strain evidence="7">DF46-2-2</strain>
    </source>
</reference>
<feature type="chain" id="PRO_5043375527" evidence="5">
    <location>
        <begin position="20"/>
        <end position="128"/>
    </location>
</feature>
<dbReference type="AlphaFoldDB" id="A0AAW7DRT0"/>
<evidence type="ECO:0000256" key="3">
    <source>
        <dbReference type="ARBA" id="ARBA00023139"/>
    </source>
</evidence>
<dbReference type="InterPro" id="IPR036328">
    <property type="entry name" value="MliC_sf"/>
</dbReference>
<proteinExistence type="predicted"/>
<comment type="caution">
    <text evidence="7">The sequence shown here is derived from an EMBL/GenBank/DDBJ whole genome shotgun (WGS) entry which is preliminary data.</text>
</comment>
<evidence type="ECO:0000256" key="1">
    <source>
        <dbReference type="ARBA" id="ARBA00022729"/>
    </source>
</evidence>
<evidence type="ECO:0000259" key="6">
    <source>
        <dbReference type="Pfam" id="PF09864"/>
    </source>
</evidence>
<feature type="signal peptide" evidence="5">
    <location>
        <begin position="1"/>
        <end position="19"/>
    </location>
</feature>
<protein>
    <submittedName>
        <fullName evidence="7">MliC family protein</fullName>
    </submittedName>
</protein>
<dbReference type="RefSeq" id="WP_053100854.1">
    <property type="nucleotide sequence ID" value="NZ_CP012363.1"/>
</dbReference>
<evidence type="ECO:0000256" key="4">
    <source>
        <dbReference type="ARBA" id="ARBA00023288"/>
    </source>
</evidence>
<dbReference type="SUPFAM" id="SSF141488">
    <property type="entry name" value="YdhA-like"/>
    <property type="match status" value="1"/>
</dbReference>
<sequence>MKTLTQSLKYLGFATLALAAVGCSSMENSFKKSGDTLERVTTAVVGKMSSYQCSDKKTYSVRYYDSGESNLAEIRLPNGKIYTLAQVISGSGAKYVGDIYEWWSKGDTAYFTDLMANPDQSLECKIKS</sequence>
<keyword evidence="1 5" id="KW-0732">Signal</keyword>
<dbReference type="InterPro" id="IPR018660">
    <property type="entry name" value="MliC"/>
</dbReference>
<evidence type="ECO:0000313" key="7">
    <source>
        <dbReference type="EMBL" id="MDM1696772.1"/>
    </source>
</evidence>
<gene>
    <name evidence="7" type="ORF">HX099_08895</name>
</gene>
<dbReference type="Proteomes" id="UP001173465">
    <property type="component" value="Unassembled WGS sequence"/>
</dbReference>
<accession>A0AAW7DRT0</accession>
<reference evidence="7" key="2">
    <citation type="journal article" date="2022" name="Sci. Total Environ.">
        <title>Prevalence, transmission, and molecular epidemiology of tet(X)-positive bacteria among humans, animals, and environmental niches in China: An epidemiological, and genomic-based study.</title>
        <authorList>
            <person name="Dong N."/>
            <person name="Zeng Y."/>
            <person name="Cai C."/>
            <person name="Sun C."/>
            <person name="Lu J."/>
            <person name="Liu C."/>
            <person name="Zhou H."/>
            <person name="Sun Q."/>
            <person name="Shu L."/>
            <person name="Wang H."/>
            <person name="Wang Y."/>
            <person name="Wang S."/>
            <person name="Wu C."/>
            <person name="Chan E.W."/>
            <person name="Chen G."/>
            <person name="Shen Z."/>
            <person name="Chen S."/>
            <person name="Zhang R."/>
        </authorList>
    </citation>
    <scope>NUCLEOTIDE SEQUENCE</scope>
    <source>
        <strain evidence="7">DF46-2-2</strain>
    </source>
</reference>
<organism evidence="7 8">
    <name type="scientific">Thiopseudomonas alkaliphila</name>
    <dbReference type="NCBI Taxonomy" id="1697053"/>
    <lineage>
        <taxon>Bacteria</taxon>
        <taxon>Pseudomonadati</taxon>
        <taxon>Pseudomonadota</taxon>
        <taxon>Gammaproteobacteria</taxon>
        <taxon>Pseudomonadales</taxon>
        <taxon>Pseudomonadaceae</taxon>
        <taxon>Thiopseudomonas</taxon>
    </lineage>
</organism>